<comment type="caution">
    <text evidence="2">The sequence shown here is derived from an EMBL/GenBank/DDBJ whole genome shotgun (WGS) entry which is preliminary data.</text>
</comment>
<feature type="transmembrane region" description="Helical" evidence="1">
    <location>
        <begin position="87"/>
        <end position="106"/>
    </location>
</feature>
<name>A0A255EHI8_9ACTN</name>
<feature type="transmembrane region" description="Helical" evidence="1">
    <location>
        <begin position="54"/>
        <end position="75"/>
    </location>
</feature>
<dbReference type="Proteomes" id="UP000216300">
    <property type="component" value="Unassembled WGS sequence"/>
</dbReference>
<accession>A0A255EHI8</accession>
<keyword evidence="1" id="KW-0472">Membrane</keyword>
<keyword evidence="1" id="KW-1133">Transmembrane helix</keyword>
<sequence length="162" mass="16688">MRIVLNVMIGAVVALVHVLFGGLIAVQISATEGGAVVDLSNAVASVRDPGPAPLANVALVILGCVALGLIGALPGQRRDQRRTARPIAYVVISLALIVTALRVEVFPPEGFFLGPLGWLVEGGQDSSVQLSCALAAVVVVMSSIRGRVSADRDGSETVTDDH</sequence>
<dbReference type="EMBL" id="NMVJ01000006">
    <property type="protein sequence ID" value="OYN90989.1"/>
    <property type="molecule type" value="Genomic_DNA"/>
</dbReference>
<feature type="transmembrane region" description="Helical" evidence="1">
    <location>
        <begin position="7"/>
        <end position="30"/>
    </location>
</feature>
<evidence type="ECO:0000313" key="3">
    <source>
        <dbReference type="Proteomes" id="UP000216300"/>
    </source>
</evidence>
<protein>
    <submittedName>
        <fullName evidence="2">Uncharacterized protein</fullName>
    </submittedName>
</protein>
<dbReference type="AlphaFoldDB" id="A0A255EHI8"/>
<organism evidence="2 3">
    <name type="scientific">Parenemella sanctibonifatiensis</name>
    <dbReference type="NCBI Taxonomy" id="2016505"/>
    <lineage>
        <taxon>Bacteria</taxon>
        <taxon>Bacillati</taxon>
        <taxon>Actinomycetota</taxon>
        <taxon>Actinomycetes</taxon>
        <taxon>Propionibacteriales</taxon>
        <taxon>Propionibacteriaceae</taxon>
        <taxon>Parenemella</taxon>
    </lineage>
</organism>
<feature type="transmembrane region" description="Helical" evidence="1">
    <location>
        <begin position="126"/>
        <end position="144"/>
    </location>
</feature>
<dbReference type="RefSeq" id="WP_094453367.1">
    <property type="nucleotide sequence ID" value="NZ_NMVJ01000006.1"/>
</dbReference>
<keyword evidence="3" id="KW-1185">Reference proteome</keyword>
<reference evidence="2 3" key="1">
    <citation type="submission" date="2017-07" db="EMBL/GenBank/DDBJ databases">
        <title>Draft whole genome sequences of clinical Proprionibacteriaceae strains.</title>
        <authorList>
            <person name="Bernier A.-M."/>
            <person name="Bernard K."/>
            <person name="Domingo M.-C."/>
        </authorList>
    </citation>
    <scope>NUCLEOTIDE SEQUENCE [LARGE SCALE GENOMIC DNA]</scope>
    <source>
        <strain evidence="2 3">NML 150081</strain>
    </source>
</reference>
<keyword evidence="1" id="KW-0812">Transmembrane</keyword>
<evidence type="ECO:0000313" key="2">
    <source>
        <dbReference type="EMBL" id="OYN90989.1"/>
    </source>
</evidence>
<evidence type="ECO:0000256" key="1">
    <source>
        <dbReference type="SAM" id="Phobius"/>
    </source>
</evidence>
<gene>
    <name evidence="2" type="ORF">CGZ91_05800</name>
</gene>
<proteinExistence type="predicted"/>